<keyword evidence="4" id="KW-0732">Signal</keyword>
<keyword evidence="2 5" id="KW-0813">Transport</keyword>
<evidence type="ECO:0000313" key="6">
    <source>
        <dbReference type="EMBL" id="PSR34889.1"/>
    </source>
</evidence>
<evidence type="ECO:0000256" key="3">
    <source>
        <dbReference type="ARBA" id="ARBA00022597"/>
    </source>
</evidence>
<evidence type="ECO:0000256" key="4">
    <source>
        <dbReference type="ARBA" id="ARBA00022729"/>
    </source>
</evidence>
<dbReference type="Pfam" id="PF01547">
    <property type="entry name" value="SBP_bac_1"/>
    <property type="match status" value="1"/>
</dbReference>
<dbReference type="PROSITE" id="PS51257">
    <property type="entry name" value="PROKAR_LIPOPROTEIN"/>
    <property type="match status" value="1"/>
</dbReference>
<dbReference type="GO" id="GO:0055052">
    <property type="term" value="C:ATP-binding cassette (ABC) transporter complex, substrate-binding subunit-containing"/>
    <property type="evidence" value="ECO:0007669"/>
    <property type="project" value="TreeGrafter"/>
</dbReference>
<accession>A0A2T2XK75</accession>
<dbReference type="PANTHER" id="PTHR30061">
    <property type="entry name" value="MALTOSE-BINDING PERIPLASMIC PROTEIN"/>
    <property type="match status" value="1"/>
</dbReference>
<gene>
    <name evidence="6" type="ORF">C7B46_02955</name>
</gene>
<dbReference type="CDD" id="cd13586">
    <property type="entry name" value="PBP2_Maltose_binding_like"/>
    <property type="match status" value="1"/>
</dbReference>
<dbReference type="Gene3D" id="3.40.190.10">
    <property type="entry name" value="Periplasmic binding protein-like II"/>
    <property type="match status" value="2"/>
</dbReference>
<dbReference type="GO" id="GO:0042956">
    <property type="term" value="P:maltodextrin transmembrane transport"/>
    <property type="evidence" value="ECO:0007669"/>
    <property type="project" value="TreeGrafter"/>
</dbReference>
<protein>
    <recommendedName>
        <fullName evidence="5">Maltodextrin-binding protein</fullName>
    </recommendedName>
</protein>
<dbReference type="GO" id="GO:0015768">
    <property type="term" value="P:maltose transport"/>
    <property type="evidence" value="ECO:0007669"/>
    <property type="project" value="TreeGrafter"/>
</dbReference>
<dbReference type="GO" id="GO:0015144">
    <property type="term" value="F:carbohydrate transmembrane transporter activity"/>
    <property type="evidence" value="ECO:0007669"/>
    <property type="project" value="InterPro"/>
</dbReference>
<dbReference type="EMBL" id="PXYW01000005">
    <property type="protein sequence ID" value="PSR34889.1"/>
    <property type="molecule type" value="Genomic_DNA"/>
</dbReference>
<evidence type="ECO:0000256" key="5">
    <source>
        <dbReference type="RuleBase" id="RU365005"/>
    </source>
</evidence>
<evidence type="ECO:0000313" key="7">
    <source>
        <dbReference type="Proteomes" id="UP000242972"/>
    </source>
</evidence>
<organism evidence="6 7">
    <name type="scientific">Sulfobacillus benefaciens</name>
    <dbReference type="NCBI Taxonomy" id="453960"/>
    <lineage>
        <taxon>Bacteria</taxon>
        <taxon>Bacillati</taxon>
        <taxon>Bacillota</taxon>
        <taxon>Clostridia</taxon>
        <taxon>Eubacteriales</taxon>
        <taxon>Clostridiales Family XVII. Incertae Sedis</taxon>
        <taxon>Sulfobacillus</taxon>
    </lineage>
</organism>
<dbReference type="PANTHER" id="PTHR30061:SF50">
    <property type="entry name" value="MALTOSE_MALTODEXTRIN-BINDING PERIPLASMIC PROTEIN"/>
    <property type="match status" value="1"/>
</dbReference>
<proteinExistence type="inferred from homology"/>
<name>A0A2T2XK75_9FIRM</name>
<comment type="similarity">
    <text evidence="1 5">Belongs to the bacterial solute-binding protein 1 family.</text>
</comment>
<keyword evidence="5" id="KW-0449">Lipoprotein</keyword>
<keyword evidence="5" id="KW-0472">Membrane</keyword>
<comment type="caution">
    <text evidence="6">The sequence shown here is derived from an EMBL/GenBank/DDBJ whole genome shotgun (WGS) entry which is preliminary data.</text>
</comment>
<evidence type="ECO:0000256" key="1">
    <source>
        <dbReference type="ARBA" id="ARBA00008520"/>
    </source>
</evidence>
<sequence>MNSKNHQRIYGILAGAILGSSLVGCGASASAPPSATANLAKGVHLTVWSYWGMPEFGVVQQYAKKWAKAHGDTVTVLNESAVTGSYQFYGTAARAGKGPDVVVAMPHDNLGLFQEEGLLAPIPSNMIHPADYTATEVKAVTFGNAAYAYPMSVQTTALFYNKNMIKSPPKTWSQFVNDANRFGFGYAQHNLYYDFAFIGGMGGYIFGTHNGKLSAQDIGLASPGAIAGFKLIRAMDATYHWMNPNTTGAISLSNFTSGKIGMMIDGPWDITNDQKAKINLGIAPLPTLPNGKPATPFIGVQTVLVNQRSHNIPSAMALAQYLASVPEMEYFHVNADLPALVTLQNSSVVQSNPYDAAFLRQAKVGVPMPNIPQMQAVWSAMTEIANIIRGQVTPAVGARDFVNQVKKGIQIQQG</sequence>
<evidence type="ECO:0000256" key="2">
    <source>
        <dbReference type="ARBA" id="ARBA00022448"/>
    </source>
</evidence>
<dbReference type="Proteomes" id="UP000242972">
    <property type="component" value="Unassembled WGS sequence"/>
</dbReference>
<dbReference type="PRINTS" id="PR00181">
    <property type="entry name" value="MALTOSEBP"/>
</dbReference>
<dbReference type="GO" id="GO:1901982">
    <property type="term" value="F:maltose binding"/>
    <property type="evidence" value="ECO:0007669"/>
    <property type="project" value="TreeGrafter"/>
</dbReference>
<dbReference type="InterPro" id="IPR006059">
    <property type="entry name" value="SBP"/>
</dbReference>
<dbReference type="AlphaFoldDB" id="A0A2T2XK75"/>
<dbReference type="SUPFAM" id="SSF53850">
    <property type="entry name" value="Periplasmic binding protein-like II"/>
    <property type="match status" value="1"/>
</dbReference>
<dbReference type="InterPro" id="IPR006060">
    <property type="entry name" value="Maltose/Cyclodextrin-bd"/>
</dbReference>
<comment type="subcellular location">
    <subcellularLocation>
        <location evidence="5">Cell membrane</location>
        <topology evidence="5">Lipid-anchor</topology>
    </subcellularLocation>
</comment>
<keyword evidence="5" id="KW-1003">Cell membrane</keyword>
<reference evidence="6 7" key="1">
    <citation type="journal article" date="2014" name="BMC Genomics">
        <title>Comparison of environmental and isolate Sulfobacillus genomes reveals diverse carbon, sulfur, nitrogen, and hydrogen metabolisms.</title>
        <authorList>
            <person name="Justice N.B."/>
            <person name="Norman A."/>
            <person name="Brown C.T."/>
            <person name="Singh A."/>
            <person name="Thomas B.C."/>
            <person name="Banfield J.F."/>
        </authorList>
    </citation>
    <scope>NUCLEOTIDE SEQUENCE [LARGE SCALE GENOMIC DNA]</scope>
    <source>
        <strain evidence="6">AMDSBA4</strain>
    </source>
</reference>
<keyword evidence="3 5" id="KW-0762">Sugar transport</keyword>